<gene>
    <name evidence="2" type="ORF">C1I63_02760</name>
</gene>
<proteinExistence type="predicted"/>
<evidence type="ECO:0000313" key="3">
    <source>
        <dbReference type="Proteomes" id="UP000241085"/>
    </source>
</evidence>
<comment type="caution">
    <text evidence="2">The sequence shown here is derived from an EMBL/GenBank/DDBJ whole genome shotgun (WGS) entry which is preliminary data.</text>
</comment>
<feature type="chain" id="PRO_5015480217" evidence="1">
    <location>
        <begin position="20"/>
        <end position="157"/>
    </location>
</feature>
<reference evidence="2 3" key="1">
    <citation type="submission" date="2018-03" db="EMBL/GenBank/DDBJ databases">
        <title>Bacteriophage NCPPB3778 and a type I-E CRISPR drive the evolution of the US Biological Select Agent, Rathayibacter toxicus.</title>
        <authorList>
            <person name="Davis E.W.II."/>
            <person name="Tabima J.F."/>
            <person name="Weisberg A.J."/>
            <person name="Dantas Lopes L."/>
            <person name="Wiseman M.S."/>
            <person name="Wiseman M.S."/>
            <person name="Pupko T."/>
            <person name="Belcher M.S."/>
            <person name="Sechler A.J."/>
            <person name="Tancos M.A."/>
            <person name="Schroeder B.K."/>
            <person name="Murray T.D."/>
            <person name="Luster D.G."/>
            <person name="Schneider W.L."/>
            <person name="Rogers E."/>
            <person name="Andreote F.D."/>
            <person name="Grunwald N.J."/>
            <person name="Putnam M.L."/>
            <person name="Chang J.H."/>
        </authorList>
    </citation>
    <scope>NUCLEOTIDE SEQUENCE [LARGE SCALE GENOMIC DNA]</scope>
    <source>
        <strain evidence="2 3">DSM 15933</strain>
    </source>
</reference>
<organism evidence="2 3">
    <name type="scientific">Rathayibacter caricis DSM 15933</name>
    <dbReference type="NCBI Taxonomy" id="1328867"/>
    <lineage>
        <taxon>Bacteria</taxon>
        <taxon>Bacillati</taxon>
        <taxon>Actinomycetota</taxon>
        <taxon>Actinomycetes</taxon>
        <taxon>Micrococcales</taxon>
        <taxon>Microbacteriaceae</taxon>
        <taxon>Rathayibacter</taxon>
    </lineage>
</organism>
<accession>A0A2T4UQR1</accession>
<protein>
    <submittedName>
        <fullName evidence="2">Uncharacterized protein</fullName>
    </submittedName>
</protein>
<dbReference type="EMBL" id="PZPL01000001">
    <property type="protein sequence ID" value="PTL71866.1"/>
    <property type="molecule type" value="Genomic_DNA"/>
</dbReference>
<name>A0A2T4UQR1_9MICO</name>
<dbReference type="PROSITE" id="PS51257">
    <property type="entry name" value="PROKAR_LIPOPROTEIN"/>
    <property type="match status" value="1"/>
</dbReference>
<keyword evidence="3" id="KW-1185">Reference proteome</keyword>
<evidence type="ECO:0000313" key="2">
    <source>
        <dbReference type="EMBL" id="PTL71866.1"/>
    </source>
</evidence>
<dbReference type="AlphaFoldDB" id="A0A2T4UQR1"/>
<sequence length="157" mass="16545">MLRIVAALALLGGLAACTAAPEPELVGAYGDLHVAPDGSMEFCAFDVDPGFDGPAELCFDGIETTGIDPAGLVEAPGGFVVVDSTDDRRWEGTSPRDPRRAPDGTLIHSAFLVGTIEDEVFEVTGYGTDRYTLPAEYHEPTLDEPGGFLVPVVPVPR</sequence>
<dbReference type="Proteomes" id="UP000241085">
    <property type="component" value="Unassembled WGS sequence"/>
</dbReference>
<feature type="signal peptide" evidence="1">
    <location>
        <begin position="1"/>
        <end position="19"/>
    </location>
</feature>
<evidence type="ECO:0000256" key="1">
    <source>
        <dbReference type="SAM" id="SignalP"/>
    </source>
</evidence>
<keyword evidence="1" id="KW-0732">Signal</keyword>